<dbReference type="EMBL" id="FPKS01000005">
    <property type="protein sequence ID" value="SFZ74458.1"/>
    <property type="molecule type" value="Genomic_DNA"/>
</dbReference>
<gene>
    <name evidence="1" type="ORF">SAMN02746068_01259</name>
</gene>
<protein>
    <submittedName>
        <fullName evidence="1">Uncharacterized protein</fullName>
    </submittedName>
</protein>
<dbReference type="AlphaFoldDB" id="A0A1K2HDR1"/>
<proteinExistence type="predicted"/>
<name>A0A1K2HDR1_9LACT</name>
<organism evidence="1 2">
    <name type="scientific">Pseudolactococcus chungangensis CAU 28 = DSM 22330</name>
    <dbReference type="NCBI Taxonomy" id="1122154"/>
    <lineage>
        <taxon>Bacteria</taxon>
        <taxon>Bacillati</taxon>
        <taxon>Bacillota</taxon>
        <taxon>Bacilli</taxon>
        <taxon>Lactobacillales</taxon>
        <taxon>Streptococcaceae</taxon>
        <taxon>Pseudolactococcus</taxon>
    </lineage>
</organism>
<reference evidence="1 2" key="1">
    <citation type="submission" date="2016-11" db="EMBL/GenBank/DDBJ databases">
        <authorList>
            <person name="Jaros S."/>
            <person name="Januszkiewicz K."/>
            <person name="Wedrychowicz H."/>
        </authorList>
    </citation>
    <scope>NUCLEOTIDE SEQUENCE [LARGE SCALE GENOMIC DNA]</scope>
    <source>
        <strain evidence="1 2">DSM 22330</strain>
    </source>
</reference>
<accession>A0A1K2HDR1</accession>
<evidence type="ECO:0000313" key="2">
    <source>
        <dbReference type="Proteomes" id="UP000185655"/>
    </source>
</evidence>
<evidence type="ECO:0000313" key="1">
    <source>
        <dbReference type="EMBL" id="SFZ74458.1"/>
    </source>
</evidence>
<sequence length="51" mass="5967">MEKGLIKCTIENLSFSLKWKNFLNTELVNIKQLNKIDENNTIKKSSKSILR</sequence>
<dbReference type="Proteomes" id="UP000185655">
    <property type="component" value="Unassembled WGS sequence"/>
</dbReference>